<dbReference type="PROSITE" id="PS50850">
    <property type="entry name" value="MFS"/>
    <property type="match status" value="1"/>
</dbReference>
<dbReference type="Gene3D" id="1.20.1250.20">
    <property type="entry name" value="MFS general substrate transporter like domains"/>
    <property type="match status" value="1"/>
</dbReference>
<feature type="domain" description="Major facilitator superfamily (MFS) profile" evidence="8">
    <location>
        <begin position="16"/>
        <end position="489"/>
    </location>
</feature>
<dbReference type="PANTHER" id="PTHR42718">
    <property type="entry name" value="MAJOR FACILITATOR SUPERFAMILY MULTIDRUG TRANSPORTER MFSC"/>
    <property type="match status" value="1"/>
</dbReference>
<evidence type="ECO:0000256" key="5">
    <source>
        <dbReference type="ARBA" id="ARBA00022989"/>
    </source>
</evidence>
<feature type="transmembrane region" description="Helical" evidence="7">
    <location>
        <begin position="107"/>
        <end position="129"/>
    </location>
</feature>
<dbReference type="Gene3D" id="1.20.1720.10">
    <property type="entry name" value="Multidrug resistance protein D"/>
    <property type="match status" value="1"/>
</dbReference>
<dbReference type="PANTHER" id="PTHR42718:SF47">
    <property type="entry name" value="METHYL VIOLOGEN RESISTANCE PROTEIN SMVA"/>
    <property type="match status" value="1"/>
</dbReference>
<dbReference type="GO" id="GO:0005886">
    <property type="term" value="C:plasma membrane"/>
    <property type="evidence" value="ECO:0007669"/>
    <property type="project" value="UniProtKB-SubCell"/>
</dbReference>
<keyword evidence="5 7" id="KW-1133">Transmembrane helix</keyword>
<gene>
    <name evidence="9" type="ORF">SAMN05421504_101846</name>
</gene>
<evidence type="ECO:0000313" key="10">
    <source>
        <dbReference type="Proteomes" id="UP000199515"/>
    </source>
</evidence>
<dbReference type="InterPro" id="IPR036259">
    <property type="entry name" value="MFS_trans_sf"/>
</dbReference>
<dbReference type="STRING" id="589385.SAMN05421504_101846"/>
<name>A0A1H2UDX6_9PSEU</name>
<dbReference type="InterPro" id="IPR020846">
    <property type="entry name" value="MFS_dom"/>
</dbReference>
<evidence type="ECO:0000256" key="1">
    <source>
        <dbReference type="ARBA" id="ARBA00004651"/>
    </source>
</evidence>
<dbReference type="SUPFAM" id="SSF103473">
    <property type="entry name" value="MFS general substrate transporter"/>
    <property type="match status" value="1"/>
</dbReference>
<keyword evidence="4 7" id="KW-0812">Transmembrane</keyword>
<keyword evidence="2" id="KW-0813">Transport</keyword>
<dbReference type="Proteomes" id="UP000199515">
    <property type="component" value="Unassembled WGS sequence"/>
</dbReference>
<evidence type="ECO:0000256" key="6">
    <source>
        <dbReference type="ARBA" id="ARBA00023136"/>
    </source>
</evidence>
<feature type="transmembrane region" description="Helical" evidence="7">
    <location>
        <begin position="141"/>
        <end position="160"/>
    </location>
</feature>
<keyword evidence="10" id="KW-1185">Reference proteome</keyword>
<evidence type="ECO:0000256" key="7">
    <source>
        <dbReference type="SAM" id="Phobius"/>
    </source>
</evidence>
<evidence type="ECO:0000256" key="4">
    <source>
        <dbReference type="ARBA" id="ARBA00022692"/>
    </source>
</evidence>
<feature type="transmembrane region" description="Helical" evidence="7">
    <location>
        <begin position="203"/>
        <end position="221"/>
    </location>
</feature>
<feature type="transmembrane region" description="Helical" evidence="7">
    <location>
        <begin position="82"/>
        <end position="101"/>
    </location>
</feature>
<feature type="transmembrane region" description="Helical" evidence="7">
    <location>
        <begin position="464"/>
        <end position="484"/>
    </location>
</feature>
<feature type="transmembrane region" description="Helical" evidence="7">
    <location>
        <begin position="227"/>
        <end position="248"/>
    </location>
</feature>
<feature type="transmembrane region" description="Helical" evidence="7">
    <location>
        <begin position="306"/>
        <end position="323"/>
    </location>
</feature>
<protein>
    <submittedName>
        <fullName evidence="9">MFS transporter, DHA2 family, multidrug resistance protein</fullName>
    </submittedName>
</protein>
<organism evidence="9 10">
    <name type="scientific">Amycolatopsis xylanica</name>
    <dbReference type="NCBI Taxonomy" id="589385"/>
    <lineage>
        <taxon>Bacteria</taxon>
        <taxon>Bacillati</taxon>
        <taxon>Actinomycetota</taxon>
        <taxon>Actinomycetes</taxon>
        <taxon>Pseudonocardiales</taxon>
        <taxon>Pseudonocardiaceae</taxon>
        <taxon>Amycolatopsis</taxon>
    </lineage>
</organism>
<dbReference type="Pfam" id="PF07690">
    <property type="entry name" value="MFS_1"/>
    <property type="match status" value="1"/>
</dbReference>
<keyword evidence="6 7" id="KW-0472">Membrane</keyword>
<feature type="transmembrane region" description="Helical" evidence="7">
    <location>
        <begin position="166"/>
        <end position="191"/>
    </location>
</feature>
<dbReference type="AlphaFoldDB" id="A0A1H2UDX6"/>
<evidence type="ECO:0000256" key="2">
    <source>
        <dbReference type="ARBA" id="ARBA00022448"/>
    </source>
</evidence>
<reference evidence="9 10" key="1">
    <citation type="submission" date="2016-10" db="EMBL/GenBank/DDBJ databases">
        <authorList>
            <person name="de Groot N.N."/>
        </authorList>
    </citation>
    <scope>NUCLEOTIDE SEQUENCE [LARGE SCALE GENOMIC DNA]</scope>
    <source>
        <strain evidence="9 10">CPCC 202699</strain>
    </source>
</reference>
<dbReference type="RefSeq" id="WP_176968487.1">
    <property type="nucleotide sequence ID" value="NZ_FNON01000001.1"/>
</dbReference>
<comment type="subcellular location">
    <subcellularLocation>
        <location evidence="1">Cell membrane</location>
        <topology evidence="1">Multi-pass membrane protein</topology>
    </subcellularLocation>
</comment>
<feature type="transmembrane region" description="Helical" evidence="7">
    <location>
        <begin position="269"/>
        <end position="294"/>
    </location>
</feature>
<evidence type="ECO:0000256" key="3">
    <source>
        <dbReference type="ARBA" id="ARBA00022475"/>
    </source>
</evidence>
<dbReference type="InterPro" id="IPR011701">
    <property type="entry name" value="MFS"/>
</dbReference>
<proteinExistence type="predicted"/>
<evidence type="ECO:0000259" key="8">
    <source>
        <dbReference type="PROSITE" id="PS50850"/>
    </source>
</evidence>
<sequence>MTLTSPGTAVRSPRLALALLALPSLLIAIDISVLNVALPRMAADLRPSPAELLWMNDIYGFMVGGTMITMGTVGDRIGRRRLIVACAAVFALASAVAAVASEPWMIIVTRAVMGIAGAAIMPASMALIGQIYPDPKKSVSAMGAYMTCFLTGMAVAPLIGGVLVEHWWWGAVFLMGVPVMVLTVLAAPRVLPEFRATDPGKPDVRSAVLCLASILLVVYALKSIVNSGWTAAAIGAAVAGLALGTVFVRRQNHLEHPLVDLSLLRRPGVARAMWVLLLTALVMGGTSLFSSFYLQSVHGLTPLASALWLLPQMGAMMVAANFGPWLGRKIEPAKIVAACMVLMLAGFVLFAITPDGLAGLLTLVAASVLTTGGIGAAFPFLMNDVMSHAPADRAGSAASFAQTANELGIAMGLVLLGSIGTVVYRARFGTPDGSWVDGLEQATERHDGVLLDQVRHAFTSGFHAAAWTAAAIMALVAVLTVRALRPATAE</sequence>
<feature type="transmembrane region" description="Helical" evidence="7">
    <location>
        <begin position="358"/>
        <end position="382"/>
    </location>
</feature>
<dbReference type="CDD" id="cd17321">
    <property type="entry name" value="MFS_MMR_MDR_like"/>
    <property type="match status" value="1"/>
</dbReference>
<dbReference type="EMBL" id="FNON01000001">
    <property type="protein sequence ID" value="SDW53729.1"/>
    <property type="molecule type" value="Genomic_DNA"/>
</dbReference>
<feature type="transmembrane region" description="Helical" evidence="7">
    <location>
        <begin position="335"/>
        <end position="352"/>
    </location>
</feature>
<evidence type="ECO:0000313" key="9">
    <source>
        <dbReference type="EMBL" id="SDW53729.1"/>
    </source>
</evidence>
<keyword evidence="3" id="KW-1003">Cell membrane</keyword>
<feature type="transmembrane region" description="Helical" evidence="7">
    <location>
        <begin position="403"/>
        <end position="424"/>
    </location>
</feature>
<accession>A0A1H2UDX6</accession>
<dbReference type="GO" id="GO:0022857">
    <property type="term" value="F:transmembrane transporter activity"/>
    <property type="evidence" value="ECO:0007669"/>
    <property type="project" value="InterPro"/>
</dbReference>